<proteinExistence type="predicted"/>
<evidence type="ECO:0000313" key="1">
    <source>
        <dbReference type="EMBL" id="KAF2438036.1"/>
    </source>
</evidence>
<dbReference type="AlphaFoldDB" id="A0A9P4U5S8"/>
<organism evidence="1 2">
    <name type="scientific">Karstenula rhodostoma CBS 690.94</name>
    <dbReference type="NCBI Taxonomy" id="1392251"/>
    <lineage>
        <taxon>Eukaryota</taxon>
        <taxon>Fungi</taxon>
        <taxon>Dikarya</taxon>
        <taxon>Ascomycota</taxon>
        <taxon>Pezizomycotina</taxon>
        <taxon>Dothideomycetes</taxon>
        <taxon>Pleosporomycetidae</taxon>
        <taxon>Pleosporales</taxon>
        <taxon>Massarineae</taxon>
        <taxon>Didymosphaeriaceae</taxon>
        <taxon>Karstenula</taxon>
    </lineage>
</organism>
<gene>
    <name evidence="1" type="ORF">P171DRAFT_424063</name>
</gene>
<evidence type="ECO:0000313" key="2">
    <source>
        <dbReference type="Proteomes" id="UP000799764"/>
    </source>
</evidence>
<dbReference type="Proteomes" id="UP000799764">
    <property type="component" value="Unassembled WGS sequence"/>
</dbReference>
<comment type="caution">
    <text evidence="1">The sequence shown here is derived from an EMBL/GenBank/DDBJ whole genome shotgun (WGS) entry which is preliminary data.</text>
</comment>
<accession>A0A9P4U5S8</accession>
<keyword evidence="2" id="KW-1185">Reference proteome</keyword>
<reference evidence="1" key="1">
    <citation type="journal article" date="2020" name="Stud. Mycol.">
        <title>101 Dothideomycetes genomes: a test case for predicting lifestyles and emergence of pathogens.</title>
        <authorList>
            <person name="Haridas S."/>
            <person name="Albert R."/>
            <person name="Binder M."/>
            <person name="Bloem J."/>
            <person name="Labutti K."/>
            <person name="Salamov A."/>
            <person name="Andreopoulos B."/>
            <person name="Baker S."/>
            <person name="Barry K."/>
            <person name="Bills G."/>
            <person name="Bluhm B."/>
            <person name="Cannon C."/>
            <person name="Castanera R."/>
            <person name="Culley D."/>
            <person name="Daum C."/>
            <person name="Ezra D."/>
            <person name="Gonzalez J."/>
            <person name="Henrissat B."/>
            <person name="Kuo A."/>
            <person name="Liang C."/>
            <person name="Lipzen A."/>
            <person name="Lutzoni F."/>
            <person name="Magnuson J."/>
            <person name="Mondo S."/>
            <person name="Nolan M."/>
            <person name="Ohm R."/>
            <person name="Pangilinan J."/>
            <person name="Park H.-J."/>
            <person name="Ramirez L."/>
            <person name="Alfaro M."/>
            <person name="Sun H."/>
            <person name="Tritt A."/>
            <person name="Yoshinaga Y."/>
            <person name="Zwiers L.-H."/>
            <person name="Turgeon B."/>
            <person name="Goodwin S."/>
            <person name="Spatafora J."/>
            <person name="Crous P."/>
            <person name="Grigoriev I."/>
        </authorList>
    </citation>
    <scope>NUCLEOTIDE SEQUENCE</scope>
    <source>
        <strain evidence="1">CBS 690.94</strain>
    </source>
</reference>
<dbReference type="EMBL" id="MU001513">
    <property type="protein sequence ID" value="KAF2438036.1"/>
    <property type="molecule type" value="Genomic_DNA"/>
</dbReference>
<dbReference type="OrthoDB" id="5229512at2759"/>
<dbReference type="PANTHER" id="PTHR42085">
    <property type="entry name" value="F-BOX DOMAIN-CONTAINING PROTEIN"/>
    <property type="match status" value="1"/>
</dbReference>
<sequence>MADQQVEPFRLLDLPGEIRDAIYREILCCFNLVEPTSVKFGFYNQGVVPATHSVDTSILRTCRQVHREAYDVMVKTNQFIQISSIDIDLARLLLSSELPIVTMDRGIARQFQGCVMSVDLSDIHTRPAGTGPRFDFLILGRDWSSFCQMLGEGAAFFGGFEKNVKIDLKMNAYPEHIPDYKAPVAHYFTAERQASLLGSFGTVLRNFRNVVIGGTIDEQLAASTMQAVSSRQWTSPEDVIRELGIRKDIAKTAISRQDSLRMYMDAVVLMRRIYGSADFSRLVDEGDVAFISSFAELYFNILLDACQPILETMRTTLELVRVQAWSNVIHEHVSLAQESLGDFDEAGSNYEPTPVVMAQLAYTIAVSSRILGQALPQGQPAQITQWKRQAVDTILSAVRLNPTDATILAERDRILEWRSGRSR</sequence>
<name>A0A9P4U5S8_9PLEO</name>
<dbReference type="PANTHER" id="PTHR42085:SF4">
    <property type="entry name" value="F-BOX DOMAIN-CONTAINING PROTEIN"/>
    <property type="match status" value="1"/>
</dbReference>
<dbReference type="InterPro" id="IPR038883">
    <property type="entry name" value="AN11006-like"/>
</dbReference>
<protein>
    <submittedName>
        <fullName evidence="1">Uncharacterized protein</fullName>
    </submittedName>
</protein>